<reference evidence="2" key="1">
    <citation type="journal article" date="2013" name="New Phytol.">
        <title>Comparative genomic and transcriptomic analyses reveal the hemibiotrophic stage shift of Colletotrichum fungi.</title>
        <authorList>
            <person name="Gan P."/>
            <person name="Ikeda K."/>
            <person name="Irieda H."/>
            <person name="Narusaka M."/>
            <person name="O'Connell R.J."/>
            <person name="Narusaka Y."/>
            <person name="Takano Y."/>
            <person name="Kubo Y."/>
            <person name="Shirasu K."/>
        </authorList>
    </citation>
    <scope>NUCLEOTIDE SEQUENCE [LARGE SCALE GENOMIC DNA]</scope>
    <source>
        <strain evidence="2">104-T / ATCC 96160 / CBS 514.97 / LARS 414 / MAFF 240422</strain>
    </source>
</reference>
<evidence type="ECO:0000313" key="2">
    <source>
        <dbReference type="Proteomes" id="UP000014480"/>
    </source>
</evidence>
<name>A0A484FXA9_COLOR</name>
<gene>
    <name evidence="1" type="ORF">Cob_v004028</name>
</gene>
<dbReference type="EMBL" id="AMCV02000007">
    <property type="protein sequence ID" value="TDZ23119.1"/>
    <property type="molecule type" value="Genomic_DNA"/>
</dbReference>
<dbReference type="AlphaFoldDB" id="A0A484FXA9"/>
<keyword evidence="2" id="KW-1185">Reference proteome</keyword>
<sequence>MALPYTQPREQGLTLSPAGIRRRSCCAARIRSHIHNTSFGEPMKYRFIATPNRPSKLTVLRNFVDILRRRPKRGTGHIFMTML</sequence>
<proteinExistence type="predicted"/>
<accession>A0A484FXA9</accession>
<reference evidence="2" key="2">
    <citation type="journal article" date="2019" name="Mol. Plant Microbe Interact.">
        <title>Genome sequence resources for four phytopathogenic fungi from the Colletotrichum orbiculare species complex.</title>
        <authorList>
            <person name="Gan P."/>
            <person name="Tsushima A."/>
            <person name="Narusaka M."/>
            <person name="Narusaka Y."/>
            <person name="Takano Y."/>
            <person name="Kubo Y."/>
            <person name="Shirasu K."/>
        </authorList>
    </citation>
    <scope>GENOME REANNOTATION</scope>
    <source>
        <strain evidence="2">104-T / ATCC 96160 / CBS 514.97 / LARS 414 / MAFF 240422</strain>
    </source>
</reference>
<protein>
    <submittedName>
        <fullName evidence="1">Uncharacterized protein</fullName>
    </submittedName>
</protein>
<evidence type="ECO:0000313" key="1">
    <source>
        <dbReference type="EMBL" id="TDZ23119.1"/>
    </source>
</evidence>
<dbReference type="Proteomes" id="UP000014480">
    <property type="component" value="Unassembled WGS sequence"/>
</dbReference>
<organism evidence="1 2">
    <name type="scientific">Colletotrichum orbiculare (strain 104-T / ATCC 96160 / CBS 514.97 / LARS 414 / MAFF 240422)</name>
    <name type="common">Cucumber anthracnose fungus</name>
    <name type="synonym">Colletotrichum lagenarium</name>
    <dbReference type="NCBI Taxonomy" id="1213857"/>
    <lineage>
        <taxon>Eukaryota</taxon>
        <taxon>Fungi</taxon>
        <taxon>Dikarya</taxon>
        <taxon>Ascomycota</taxon>
        <taxon>Pezizomycotina</taxon>
        <taxon>Sordariomycetes</taxon>
        <taxon>Hypocreomycetidae</taxon>
        <taxon>Glomerellales</taxon>
        <taxon>Glomerellaceae</taxon>
        <taxon>Colletotrichum</taxon>
        <taxon>Colletotrichum orbiculare species complex</taxon>
    </lineage>
</organism>
<comment type="caution">
    <text evidence="1">The sequence shown here is derived from an EMBL/GenBank/DDBJ whole genome shotgun (WGS) entry which is preliminary data.</text>
</comment>